<accession>A0A366FI61</accession>
<dbReference type="InterPro" id="IPR013424">
    <property type="entry name" value="Ice-binding_C"/>
</dbReference>
<evidence type="ECO:0000259" key="2">
    <source>
        <dbReference type="Pfam" id="PF07589"/>
    </source>
</evidence>
<evidence type="ECO:0000313" key="3">
    <source>
        <dbReference type="EMBL" id="RBP14354.1"/>
    </source>
</evidence>
<comment type="caution">
    <text evidence="3">The sequence shown here is derived from an EMBL/GenBank/DDBJ whole genome shotgun (WGS) entry which is preliminary data.</text>
</comment>
<dbReference type="EMBL" id="QNRK01000009">
    <property type="protein sequence ID" value="RBP14354.1"/>
    <property type="molecule type" value="Genomic_DNA"/>
</dbReference>
<evidence type="ECO:0000313" key="4">
    <source>
        <dbReference type="Proteomes" id="UP000253529"/>
    </source>
</evidence>
<feature type="domain" description="Ice-binding protein C-terminal" evidence="2">
    <location>
        <begin position="193"/>
        <end position="211"/>
    </location>
</feature>
<gene>
    <name evidence="3" type="ORF">DFR50_109107</name>
</gene>
<keyword evidence="4" id="KW-1185">Reference proteome</keyword>
<dbReference type="NCBIfam" id="TIGR02595">
    <property type="entry name" value="PEP_CTERM"/>
    <property type="match status" value="1"/>
</dbReference>
<dbReference type="RefSeq" id="WP_210208851.1">
    <property type="nucleotide sequence ID" value="NZ_QNRK01000009.1"/>
</dbReference>
<feature type="signal peptide" evidence="1">
    <location>
        <begin position="1"/>
        <end position="23"/>
    </location>
</feature>
<keyword evidence="1" id="KW-0732">Signal</keyword>
<dbReference type="AlphaFoldDB" id="A0A366FI61"/>
<organism evidence="3 4">
    <name type="scientific">Roseiarcus fermentans</name>
    <dbReference type="NCBI Taxonomy" id="1473586"/>
    <lineage>
        <taxon>Bacteria</taxon>
        <taxon>Pseudomonadati</taxon>
        <taxon>Pseudomonadota</taxon>
        <taxon>Alphaproteobacteria</taxon>
        <taxon>Hyphomicrobiales</taxon>
        <taxon>Roseiarcaceae</taxon>
        <taxon>Roseiarcus</taxon>
    </lineage>
</organism>
<evidence type="ECO:0000256" key="1">
    <source>
        <dbReference type="SAM" id="SignalP"/>
    </source>
</evidence>
<sequence length="226" mass="22485">MKKLTILGAALAVALASSASAQAAQGLDGAYYQLNSWPGSVANSESLIAAAGGPTATFIANTICFPDCGGSVSDGGDLASFLGGNASAVSPNAISSLADHVVVLTGRIDLVSGEQLRLGSDDGSALWINGAELIDNDGDHGFNWQSGTYSGPSGWQTIKILQFEDGGATGLSVATNAGGDWNGLGGAAIQAGVPEPATWAMMGLGFACLGFAGYRGSGRSARALVV</sequence>
<reference evidence="3 4" key="1">
    <citation type="submission" date="2018-06" db="EMBL/GenBank/DDBJ databases">
        <title>Genomic Encyclopedia of Type Strains, Phase IV (KMG-IV): sequencing the most valuable type-strain genomes for metagenomic binning, comparative biology and taxonomic classification.</title>
        <authorList>
            <person name="Goeker M."/>
        </authorList>
    </citation>
    <scope>NUCLEOTIDE SEQUENCE [LARGE SCALE GENOMIC DNA]</scope>
    <source>
        <strain evidence="3 4">DSM 24875</strain>
    </source>
</reference>
<feature type="chain" id="PRO_5016704426" evidence="1">
    <location>
        <begin position="24"/>
        <end position="226"/>
    </location>
</feature>
<dbReference type="Pfam" id="PF07589">
    <property type="entry name" value="PEP-CTERM"/>
    <property type="match status" value="1"/>
</dbReference>
<name>A0A366FI61_9HYPH</name>
<proteinExistence type="predicted"/>
<protein>
    <submittedName>
        <fullName evidence="3">Putative secreted protein with PEP-CTERM sorting signal</fullName>
    </submittedName>
</protein>
<dbReference type="Proteomes" id="UP000253529">
    <property type="component" value="Unassembled WGS sequence"/>
</dbReference>